<dbReference type="GO" id="GO:0009788">
    <property type="term" value="P:negative regulation of abscisic acid-activated signaling pathway"/>
    <property type="evidence" value="ECO:0007669"/>
    <property type="project" value="InterPro"/>
</dbReference>
<dbReference type="Proteomes" id="UP000315295">
    <property type="component" value="Unassembled WGS sequence"/>
</dbReference>
<protein>
    <recommendedName>
        <fullName evidence="8">C2H2-type domain-containing protein</fullName>
    </recommendedName>
</protein>
<evidence type="ECO:0000313" key="9">
    <source>
        <dbReference type="EMBL" id="TQD89819.1"/>
    </source>
</evidence>
<feature type="compositionally biased region" description="Basic and acidic residues" evidence="7">
    <location>
        <begin position="38"/>
        <end position="52"/>
    </location>
</feature>
<accession>A0A540LU32</accession>
<comment type="subcellular location">
    <subcellularLocation>
        <location evidence="1">Nucleus</location>
    </subcellularLocation>
</comment>
<name>A0A540LU32_MALBA</name>
<dbReference type="PANTHER" id="PTHR47287">
    <property type="entry name" value="C2H2 AND C2HC ZINC FINGERS SUPERFAMILY PROTEIN"/>
    <property type="match status" value="1"/>
</dbReference>
<evidence type="ECO:0000256" key="5">
    <source>
        <dbReference type="ARBA" id="ARBA00023242"/>
    </source>
</evidence>
<dbReference type="Gene3D" id="3.30.160.60">
    <property type="entry name" value="Classic Zinc Finger"/>
    <property type="match status" value="1"/>
</dbReference>
<evidence type="ECO:0000256" key="6">
    <source>
        <dbReference type="PROSITE-ProRule" id="PRU00042"/>
    </source>
</evidence>
<proteinExistence type="predicted"/>
<dbReference type="PROSITE" id="PS50157">
    <property type="entry name" value="ZINC_FINGER_C2H2_2"/>
    <property type="match status" value="1"/>
</dbReference>
<evidence type="ECO:0000256" key="4">
    <source>
        <dbReference type="ARBA" id="ARBA00022833"/>
    </source>
</evidence>
<dbReference type="AlphaFoldDB" id="A0A540LU32"/>
<evidence type="ECO:0000256" key="1">
    <source>
        <dbReference type="ARBA" id="ARBA00004123"/>
    </source>
</evidence>
<dbReference type="InterPro" id="IPR036236">
    <property type="entry name" value="Znf_C2H2_sf"/>
</dbReference>
<feature type="domain" description="C2H2-type" evidence="8">
    <location>
        <begin position="148"/>
        <end position="175"/>
    </location>
</feature>
<reference evidence="9 10" key="1">
    <citation type="journal article" date="2019" name="G3 (Bethesda)">
        <title>Sequencing of a Wild Apple (Malus baccata) Genome Unravels the Differences Between Cultivated and Wild Apple Species Regarding Disease Resistance and Cold Tolerance.</title>
        <authorList>
            <person name="Chen X."/>
        </authorList>
    </citation>
    <scope>NUCLEOTIDE SEQUENCE [LARGE SCALE GENOMIC DNA]</scope>
    <source>
        <strain evidence="10">cv. Shandingzi</strain>
        <tissue evidence="9">Leaves</tissue>
    </source>
</reference>
<evidence type="ECO:0000256" key="7">
    <source>
        <dbReference type="SAM" id="MobiDB-lite"/>
    </source>
</evidence>
<evidence type="ECO:0000313" key="10">
    <source>
        <dbReference type="Proteomes" id="UP000315295"/>
    </source>
</evidence>
<comment type="caution">
    <text evidence="9">The sequence shown here is derived from an EMBL/GenBank/DDBJ whole genome shotgun (WGS) entry which is preliminary data.</text>
</comment>
<feature type="region of interest" description="Disordered" evidence="7">
    <location>
        <begin position="115"/>
        <end position="145"/>
    </location>
</feature>
<feature type="compositionally biased region" description="Basic and acidic residues" evidence="7">
    <location>
        <begin position="128"/>
        <end position="142"/>
    </location>
</feature>
<dbReference type="GO" id="GO:0005634">
    <property type="term" value="C:nucleus"/>
    <property type="evidence" value="ECO:0007669"/>
    <property type="project" value="UniProtKB-SubCell"/>
</dbReference>
<organism evidence="9 10">
    <name type="scientific">Malus baccata</name>
    <name type="common">Siberian crab apple</name>
    <name type="synonym">Pyrus baccata</name>
    <dbReference type="NCBI Taxonomy" id="106549"/>
    <lineage>
        <taxon>Eukaryota</taxon>
        <taxon>Viridiplantae</taxon>
        <taxon>Streptophyta</taxon>
        <taxon>Embryophyta</taxon>
        <taxon>Tracheophyta</taxon>
        <taxon>Spermatophyta</taxon>
        <taxon>Magnoliopsida</taxon>
        <taxon>eudicotyledons</taxon>
        <taxon>Gunneridae</taxon>
        <taxon>Pentapetalae</taxon>
        <taxon>rosids</taxon>
        <taxon>fabids</taxon>
        <taxon>Rosales</taxon>
        <taxon>Rosaceae</taxon>
        <taxon>Amygdaloideae</taxon>
        <taxon>Maleae</taxon>
        <taxon>Malus</taxon>
    </lineage>
</organism>
<keyword evidence="2" id="KW-0479">Metal-binding</keyword>
<feature type="compositionally biased region" description="Polar residues" evidence="7">
    <location>
        <begin position="9"/>
        <end position="20"/>
    </location>
</feature>
<feature type="region of interest" description="Disordered" evidence="7">
    <location>
        <begin position="1"/>
        <end position="77"/>
    </location>
</feature>
<keyword evidence="5" id="KW-0539">Nucleus</keyword>
<dbReference type="STRING" id="106549.A0A540LU32"/>
<evidence type="ECO:0000256" key="2">
    <source>
        <dbReference type="ARBA" id="ARBA00022723"/>
    </source>
</evidence>
<evidence type="ECO:0000256" key="3">
    <source>
        <dbReference type="ARBA" id="ARBA00022771"/>
    </source>
</evidence>
<dbReference type="EMBL" id="VIEB01000469">
    <property type="protein sequence ID" value="TQD89819.1"/>
    <property type="molecule type" value="Genomic_DNA"/>
</dbReference>
<keyword evidence="3 6" id="KW-0863">Zinc-finger</keyword>
<gene>
    <name evidence="9" type="ORF">C1H46_024643</name>
</gene>
<dbReference type="InterPro" id="IPR044246">
    <property type="entry name" value="ZFP3-like"/>
</dbReference>
<evidence type="ECO:0000259" key="8">
    <source>
        <dbReference type="PROSITE" id="PS50157"/>
    </source>
</evidence>
<keyword evidence="10" id="KW-1185">Reference proteome</keyword>
<sequence>MAEEYQTPLEASNISVASDSTPPPKKDSPPPLPPPDLPDQKMKMKMKEKVIIDDSDDEQPKPKQPSPAVGSSLSPTQNSRHLLVPKLSNNDPGHVSGALSSKELVLFNPLNQGSSSNLGGLGLLSQRNEPRDENPRGDDGKKPQSRVFTCNFCKRDFSTSQALGGHQNAHKQERALAKRRQGGLGMDHNLFGHSHPYYSPYSSITQHPLYGSYGRSLGIRMDSMIHKPSNPWSSSTSGFGRFGHGVGSGGWSSSRPGGLMNNFQSSIDRLNLDGLHANTTSSGTLGLPGTISASRFDQEIGSARNFGGSNFGINRPIIGGDVLGGEPPKLDTDTSGLDLSLKL</sequence>
<dbReference type="InterPro" id="IPR013087">
    <property type="entry name" value="Znf_C2H2_type"/>
</dbReference>
<dbReference type="PROSITE" id="PS00028">
    <property type="entry name" value="ZINC_FINGER_C2H2_1"/>
    <property type="match status" value="1"/>
</dbReference>
<dbReference type="PANTHER" id="PTHR47287:SF9">
    <property type="entry name" value="ZINC FINGER PROTEIN 4-LIKE"/>
    <property type="match status" value="1"/>
</dbReference>
<keyword evidence="4" id="KW-0862">Zinc</keyword>
<dbReference type="GO" id="GO:0008270">
    <property type="term" value="F:zinc ion binding"/>
    <property type="evidence" value="ECO:0007669"/>
    <property type="project" value="UniProtKB-KW"/>
</dbReference>
<feature type="compositionally biased region" description="Low complexity" evidence="7">
    <location>
        <begin position="115"/>
        <end position="126"/>
    </location>
</feature>
<dbReference type="SUPFAM" id="SSF57667">
    <property type="entry name" value="beta-beta-alpha zinc fingers"/>
    <property type="match status" value="1"/>
</dbReference>